<dbReference type="Proteomes" id="UP000586951">
    <property type="component" value="Unassembled WGS sequence"/>
</dbReference>
<evidence type="ECO:0008006" key="3">
    <source>
        <dbReference type="Google" id="ProtNLM"/>
    </source>
</evidence>
<comment type="caution">
    <text evidence="1">The sequence shown here is derived from an EMBL/GenBank/DDBJ whole genome shotgun (WGS) entry which is preliminary data.</text>
</comment>
<dbReference type="RefSeq" id="WP_185417454.1">
    <property type="nucleotide sequence ID" value="NZ_JAARRU010000002.1"/>
</dbReference>
<protein>
    <recommendedName>
        <fullName evidence="3">Bacteriophage abortive infection AbiH</fullName>
    </recommendedName>
</protein>
<dbReference type="Pfam" id="PF14253">
    <property type="entry name" value="AbiH"/>
    <property type="match status" value="1"/>
</dbReference>
<proteinExistence type="predicted"/>
<gene>
    <name evidence="1" type="ORF">HB907_07885</name>
</gene>
<dbReference type="AlphaFoldDB" id="A0A842A0B2"/>
<evidence type="ECO:0000313" key="2">
    <source>
        <dbReference type="Proteomes" id="UP000586951"/>
    </source>
</evidence>
<organism evidence="1 2">
    <name type="scientific">Listeria booriae</name>
    <dbReference type="NCBI Taxonomy" id="1552123"/>
    <lineage>
        <taxon>Bacteria</taxon>
        <taxon>Bacillati</taxon>
        <taxon>Bacillota</taxon>
        <taxon>Bacilli</taxon>
        <taxon>Bacillales</taxon>
        <taxon>Listeriaceae</taxon>
        <taxon>Listeria</taxon>
    </lineage>
</organism>
<reference evidence="1 2" key="1">
    <citation type="submission" date="2020-03" db="EMBL/GenBank/DDBJ databases">
        <title>Soil Listeria distribution.</title>
        <authorList>
            <person name="Liao J."/>
            <person name="Wiedmann M."/>
        </authorList>
    </citation>
    <scope>NUCLEOTIDE SEQUENCE [LARGE SCALE GENOMIC DNA]</scope>
    <source>
        <strain evidence="1 2">FSL L7-1427</strain>
    </source>
</reference>
<accession>A0A842A0B2</accession>
<dbReference type="InterPro" id="IPR025935">
    <property type="entry name" value="AbiH"/>
</dbReference>
<name>A0A842A0B2_9LIST</name>
<dbReference type="EMBL" id="JAARRU010000002">
    <property type="protein sequence ID" value="MBC1565323.1"/>
    <property type="molecule type" value="Genomic_DNA"/>
</dbReference>
<evidence type="ECO:0000313" key="1">
    <source>
        <dbReference type="EMBL" id="MBC1565323.1"/>
    </source>
</evidence>
<sequence>MNITFLIGNGFDIELGLETRFSDFFKQLSPEKIATNQIYEKIHVSPDEWSDFELALGKYTFKLGDDYRKLSSEEEKRELIKTFLENLENVKLDLGDYIEKEELEFKKLGKKFESPKKYMDNLFNDLLPTENVVFRNVFAGTLDNDYNFSAISFNYTSLFDEAMKPLEEAFEWQPFQKIRKGIFGEIVHIHGTFTRFLTLGVNDLKQIDSELFEDDEIYQLVKPYDVIETREDRDGLAIRKISDSQIIVIYGMSLGETDKKWWQHICEWLAKNKSNLLIIHAFDADFSSVRISSKLVKLRQNIVKSFLDYYEGEKEYLKEQIFLLVNNKNFFPQKDLKDAEIPILEKEIN</sequence>